<protein>
    <submittedName>
        <fullName evidence="3">BGLU42 protein</fullName>
    </submittedName>
</protein>
<feature type="compositionally biased region" description="Basic and acidic residues" evidence="1">
    <location>
        <begin position="83"/>
        <end position="117"/>
    </location>
</feature>
<feature type="region of interest" description="Disordered" evidence="1">
    <location>
        <begin position="146"/>
        <end position="180"/>
    </location>
</feature>
<evidence type="ECO:0000256" key="1">
    <source>
        <dbReference type="SAM" id="MobiDB-lite"/>
    </source>
</evidence>
<dbReference type="Proteomes" id="UP000649617">
    <property type="component" value="Unassembled WGS sequence"/>
</dbReference>
<evidence type="ECO:0000256" key="2">
    <source>
        <dbReference type="SAM" id="Phobius"/>
    </source>
</evidence>
<dbReference type="EMBL" id="CAJNIZ010005404">
    <property type="protein sequence ID" value="CAE7241538.1"/>
    <property type="molecule type" value="Genomic_DNA"/>
</dbReference>
<sequence length="582" mass="65867">QEKREREAKKKADEDPTTLALRAKAKVQAAQAAAKKAVDRGLASDVDSAIAQFLDGAEDKVEELKGAAADAPSDTEDEEAEDRLEQQLKEQIDKRRKEDRKDAKKMMDRQRKQEWRKKMSLATGRGTAEDQSELFRVTDKSVQALEDDGAIPKELVSEEELSDAPEEAAESSESEDEDQMDRLARMEVDLALDHELRKAELFHKHRNSTQRVAKKKKEVSLLTTSLVVRVALPGNLRWQVRFIVNFAVQATSLQKIEDTCIWWHLPLIAVGVASLMVALGLFCSHCTIELYTERLGKLGVSKAAVQEQVDEMRAAQSRQAGVSMRYLLSDSFAELARERTGKSGPSFIEMKDSFWLSDDPIGQNLRCPRDGKPGCALVDWLPRSDRHQQTHFLSWTWQYRLRQVTSALESYQQVVAAEEVFFFMCFFTNNQFRIIVEESAAGSSDLEQVFETNLTRIGKMAALLDSWHEPVYLSRVWTVYEQFVASKLQIPVTFIMPEDSAISLRETVEHGKAGIEQITGSLSTVDTEHAKAWKQEDEEKVKSLIQQTVGFEQVNQHVTQTMIRWVGAVIEKHIQTLVGGPR</sequence>
<comment type="caution">
    <text evidence="3">The sequence shown here is derived from an EMBL/GenBank/DDBJ whole genome shotgun (WGS) entry which is preliminary data.</text>
</comment>
<proteinExistence type="predicted"/>
<evidence type="ECO:0000313" key="4">
    <source>
        <dbReference type="Proteomes" id="UP000649617"/>
    </source>
</evidence>
<feature type="non-terminal residue" evidence="3">
    <location>
        <position position="1"/>
    </location>
</feature>
<feature type="compositionally biased region" description="Acidic residues" evidence="1">
    <location>
        <begin position="157"/>
        <end position="179"/>
    </location>
</feature>
<reference evidence="3" key="1">
    <citation type="submission" date="2021-02" db="EMBL/GenBank/DDBJ databases">
        <authorList>
            <person name="Dougan E. K."/>
            <person name="Rhodes N."/>
            <person name="Thang M."/>
            <person name="Chan C."/>
        </authorList>
    </citation>
    <scope>NUCLEOTIDE SEQUENCE</scope>
</reference>
<dbReference type="AlphaFoldDB" id="A0A812L9P2"/>
<name>A0A812L9P2_SYMPI</name>
<evidence type="ECO:0000313" key="3">
    <source>
        <dbReference type="EMBL" id="CAE7241538.1"/>
    </source>
</evidence>
<feature type="compositionally biased region" description="Acidic residues" evidence="1">
    <location>
        <begin position="73"/>
        <end position="82"/>
    </location>
</feature>
<gene>
    <name evidence="3" type="primary">BGLU42</name>
    <name evidence="3" type="ORF">SPIL2461_LOCUS4193</name>
</gene>
<accession>A0A812L9P2</accession>
<keyword evidence="2" id="KW-0812">Transmembrane</keyword>
<keyword evidence="4" id="KW-1185">Reference proteome</keyword>
<keyword evidence="2" id="KW-1133">Transmembrane helix</keyword>
<keyword evidence="2" id="KW-0472">Membrane</keyword>
<feature type="region of interest" description="Disordered" evidence="1">
    <location>
        <begin position="63"/>
        <end position="134"/>
    </location>
</feature>
<feature type="transmembrane region" description="Helical" evidence="2">
    <location>
        <begin position="261"/>
        <end position="282"/>
    </location>
</feature>
<organism evidence="3 4">
    <name type="scientific">Symbiodinium pilosum</name>
    <name type="common">Dinoflagellate</name>
    <dbReference type="NCBI Taxonomy" id="2952"/>
    <lineage>
        <taxon>Eukaryota</taxon>
        <taxon>Sar</taxon>
        <taxon>Alveolata</taxon>
        <taxon>Dinophyceae</taxon>
        <taxon>Suessiales</taxon>
        <taxon>Symbiodiniaceae</taxon>
        <taxon>Symbiodinium</taxon>
    </lineage>
</organism>